<dbReference type="PROSITE" id="PS50829">
    <property type="entry name" value="GYF"/>
    <property type="match status" value="1"/>
</dbReference>
<name>A0A2A6B5E6_PRIPA</name>
<evidence type="ECO:0000313" key="2">
    <source>
        <dbReference type="EnsemblMetazoa" id="PPA38217.1"/>
    </source>
</evidence>
<dbReference type="Proteomes" id="UP000005239">
    <property type="component" value="Unassembled WGS sequence"/>
</dbReference>
<reference evidence="3" key="1">
    <citation type="journal article" date="2008" name="Nat. Genet.">
        <title>The Pristionchus pacificus genome provides a unique perspective on nematode lifestyle and parasitism.</title>
        <authorList>
            <person name="Dieterich C."/>
            <person name="Clifton S.W."/>
            <person name="Schuster L.N."/>
            <person name="Chinwalla A."/>
            <person name="Delehaunty K."/>
            <person name="Dinkelacker I."/>
            <person name="Fulton L."/>
            <person name="Fulton R."/>
            <person name="Godfrey J."/>
            <person name="Minx P."/>
            <person name="Mitreva M."/>
            <person name="Roeseler W."/>
            <person name="Tian H."/>
            <person name="Witte H."/>
            <person name="Yang S.P."/>
            <person name="Wilson R.K."/>
            <person name="Sommer R.J."/>
        </authorList>
    </citation>
    <scope>NUCLEOTIDE SEQUENCE [LARGE SCALE GENOMIC DNA]</scope>
    <source>
        <strain evidence="3">PS312</strain>
    </source>
</reference>
<dbReference type="InterPro" id="IPR003169">
    <property type="entry name" value="GYF"/>
</dbReference>
<evidence type="ECO:0000256" key="1">
    <source>
        <dbReference type="SAM" id="MobiDB-lite"/>
    </source>
</evidence>
<feature type="region of interest" description="Disordered" evidence="1">
    <location>
        <begin position="78"/>
        <end position="104"/>
    </location>
</feature>
<dbReference type="AlphaFoldDB" id="A0A2A6B5E6"/>
<proteinExistence type="predicted"/>
<reference evidence="2" key="2">
    <citation type="submission" date="2022-06" db="UniProtKB">
        <authorList>
            <consortium name="EnsemblMetazoa"/>
        </authorList>
    </citation>
    <scope>IDENTIFICATION</scope>
    <source>
        <strain evidence="2">PS312</strain>
    </source>
</reference>
<keyword evidence="3" id="KW-1185">Reference proteome</keyword>
<dbReference type="Pfam" id="PF02213">
    <property type="entry name" value="GYF"/>
    <property type="match status" value="1"/>
</dbReference>
<dbReference type="InterPro" id="IPR035445">
    <property type="entry name" value="GYF-like_dom_sf"/>
</dbReference>
<accession>A0A2A6B5E6</accession>
<organism evidence="2 3">
    <name type="scientific">Pristionchus pacificus</name>
    <name type="common">Parasitic nematode worm</name>
    <dbReference type="NCBI Taxonomy" id="54126"/>
    <lineage>
        <taxon>Eukaryota</taxon>
        <taxon>Metazoa</taxon>
        <taxon>Ecdysozoa</taxon>
        <taxon>Nematoda</taxon>
        <taxon>Chromadorea</taxon>
        <taxon>Rhabditida</taxon>
        <taxon>Rhabditina</taxon>
        <taxon>Diplogasteromorpha</taxon>
        <taxon>Diplogasteroidea</taxon>
        <taxon>Neodiplogasteridae</taxon>
        <taxon>Pristionchus</taxon>
    </lineage>
</organism>
<dbReference type="OrthoDB" id="48509at2759"/>
<protein>
    <submittedName>
        <fullName evidence="2">GYF domain-containing protein</fullName>
    </submittedName>
</protein>
<dbReference type="SUPFAM" id="SSF55277">
    <property type="entry name" value="GYF domain"/>
    <property type="match status" value="1"/>
</dbReference>
<sequence>MGSDPPLRIFFKDKQNELKGPYTERQIQEWYREKWFDGSFPFYKLCALETGSDDPAYAGMERMLERVSTGKIFEDRLPLADRHSTSSQDELDLGCRADKERDPL</sequence>
<accession>A0A8R1Z0U1</accession>
<gene>
    <name evidence="2" type="primary">WBGene00276586</name>
</gene>
<dbReference type="Gene3D" id="3.30.1490.40">
    <property type="match status" value="1"/>
</dbReference>
<dbReference type="EnsemblMetazoa" id="PPA38217.1">
    <property type="protein sequence ID" value="PPA38217.1"/>
    <property type="gene ID" value="WBGene00276586"/>
</dbReference>
<evidence type="ECO:0000313" key="3">
    <source>
        <dbReference type="Proteomes" id="UP000005239"/>
    </source>
</evidence>
<feature type="compositionally biased region" description="Basic and acidic residues" evidence="1">
    <location>
        <begin position="93"/>
        <end position="104"/>
    </location>
</feature>